<dbReference type="EMBL" id="JBHLWO010000001">
    <property type="protein sequence ID" value="MFC0316895.1"/>
    <property type="molecule type" value="Genomic_DNA"/>
</dbReference>
<feature type="transmembrane region" description="Helical" evidence="1">
    <location>
        <begin position="317"/>
        <end position="335"/>
    </location>
</feature>
<dbReference type="PANTHER" id="PTHR31061">
    <property type="entry name" value="LD22376P"/>
    <property type="match status" value="1"/>
</dbReference>
<evidence type="ECO:0000256" key="1">
    <source>
        <dbReference type="SAM" id="Phobius"/>
    </source>
</evidence>
<feature type="transmembrane region" description="Helical" evidence="1">
    <location>
        <begin position="59"/>
        <end position="81"/>
    </location>
</feature>
<sequence length="368" mass="41815">MEEKKVQTRILSLDVMRGLIMILLAAESCELYTALSSTYSSGWPQGIIHHFFHHEWHGLYFWDLVQPAFMFIAGTSLYLSFQRKQAAGVSWSSHFKSVAWRSAKLFLCGVALHCVYSGKLVWELWNVLTQLAFTTIIAYLIIRWSFLQQLLFSLFLLLLTDILYRFTTIPGYDQPFVLGKNFGTYIDMLVMGKDNDGGWVTINFIPTAAHTIWGVLAGKVLSSVSNDVAKSKQLILASLSCLLIGYMLDWTLLSPIIKRISTPGFVFVSGGYILAILAFFRWLIDVKGYQSGAWIFVVVGMNPIFIYLFFETVGKQWFNGIVNLFVGGGLHLLGLSADPTAILVAIATLFCEWYLCYWLYQKRIFFKL</sequence>
<dbReference type="RefSeq" id="WP_130855059.1">
    <property type="nucleotide sequence ID" value="NZ_JBHLWO010000001.1"/>
</dbReference>
<keyword evidence="1" id="KW-0812">Transmembrane</keyword>
<reference evidence="2 3" key="1">
    <citation type="submission" date="2024-09" db="EMBL/GenBank/DDBJ databases">
        <authorList>
            <person name="Sun Q."/>
            <person name="Mori K."/>
        </authorList>
    </citation>
    <scope>NUCLEOTIDE SEQUENCE [LARGE SCALE GENOMIC DNA]</scope>
    <source>
        <strain evidence="2 3">CCM 7765</strain>
    </source>
</reference>
<dbReference type="PANTHER" id="PTHR31061:SF24">
    <property type="entry name" value="LD22376P"/>
    <property type="match status" value="1"/>
</dbReference>
<feature type="transmembrane region" description="Helical" evidence="1">
    <location>
        <begin position="20"/>
        <end position="39"/>
    </location>
</feature>
<name>A0ABV6HDC0_9SPHI</name>
<feature type="transmembrane region" description="Helical" evidence="1">
    <location>
        <begin position="265"/>
        <end position="284"/>
    </location>
</feature>
<evidence type="ECO:0000313" key="2">
    <source>
        <dbReference type="EMBL" id="MFC0316895.1"/>
    </source>
</evidence>
<accession>A0ABV6HDC0</accession>
<protein>
    <submittedName>
        <fullName evidence="2">Acyltransferase family protein</fullName>
    </submittedName>
</protein>
<feature type="transmembrane region" description="Helical" evidence="1">
    <location>
        <begin position="341"/>
        <end position="360"/>
    </location>
</feature>
<gene>
    <name evidence="2" type="ORF">ACFFI0_01195</name>
</gene>
<proteinExistence type="predicted"/>
<evidence type="ECO:0000313" key="3">
    <source>
        <dbReference type="Proteomes" id="UP001589774"/>
    </source>
</evidence>
<keyword evidence="1" id="KW-0472">Membrane</keyword>
<feature type="transmembrane region" description="Helical" evidence="1">
    <location>
        <begin position="234"/>
        <end position="253"/>
    </location>
</feature>
<dbReference type="Proteomes" id="UP001589774">
    <property type="component" value="Unassembled WGS sequence"/>
</dbReference>
<dbReference type="GO" id="GO:0016746">
    <property type="term" value="F:acyltransferase activity"/>
    <property type="evidence" value="ECO:0007669"/>
    <property type="project" value="UniProtKB-KW"/>
</dbReference>
<feature type="transmembrane region" description="Helical" evidence="1">
    <location>
        <begin position="102"/>
        <end position="118"/>
    </location>
</feature>
<keyword evidence="3" id="KW-1185">Reference proteome</keyword>
<keyword evidence="1" id="KW-1133">Transmembrane helix</keyword>
<feature type="transmembrane region" description="Helical" evidence="1">
    <location>
        <begin position="290"/>
        <end position="310"/>
    </location>
</feature>
<comment type="caution">
    <text evidence="2">The sequence shown here is derived from an EMBL/GenBank/DDBJ whole genome shotgun (WGS) entry which is preliminary data.</text>
</comment>
<keyword evidence="2" id="KW-0808">Transferase</keyword>
<organism evidence="2 3">
    <name type="scientific">Olivibacter oleidegradans</name>
    <dbReference type="NCBI Taxonomy" id="760123"/>
    <lineage>
        <taxon>Bacteria</taxon>
        <taxon>Pseudomonadati</taxon>
        <taxon>Bacteroidota</taxon>
        <taxon>Sphingobacteriia</taxon>
        <taxon>Sphingobacteriales</taxon>
        <taxon>Sphingobacteriaceae</taxon>
        <taxon>Olivibacter</taxon>
    </lineage>
</organism>
<keyword evidence="2" id="KW-0012">Acyltransferase</keyword>